<dbReference type="EMBL" id="JACSNX010000020">
    <property type="protein sequence ID" value="MBM6851975.1"/>
    <property type="molecule type" value="Genomic_DNA"/>
</dbReference>
<gene>
    <name evidence="2" type="ORF">H9X91_11060</name>
</gene>
<dbReference type="Proteomes" id="UP000719500">
    <property type="component" value="Unassembled WGS sequence"/>
</dbReference>
<comment type="caution">
    <text evidence="2">The sequence shown here is derived from an EMBL/GenBank/DDBJ whole genome shotgun (WGS) entry which is preliminary data.</text>
</comment>
<dbReference type="Pfam" id="PF14014">
    <property type="entry name" value="DUF4230"/>
    <property type="match status" value="1"/>
</dbReference>
<keyword evidence="3" id="KW-1185">Reference proteome</keyword>
<keyword evidence="1" id="KW-0472">Membrane</keyword>
<keyword evidence="1" id="KW-0812">Transmembrane</keyword>
<dbReference type="InterPro" id="IPR025324">
    <property type="entry name" value="DUF4230"/>
</dbReference>
<evidence type="ECO:0000313" key="3">
    <source>
        <dbReference type="Proteomes" id="UP000719500"/>
    </source>
</evidence>
<sequence>MSTVKEPLHPLKTARSLWLGVLLCALVGGVCFLGGRWSAGQSGTTQIDAVVLQNQLTEIRELATVTYAYTNMAQFENSNDFYGVKIPFTTKSFILTYDGTIKAGVDLEAAEVFISGDTVTVTLPEAEILSHEIDEDSVEVFDEKTSIFNPFTVEDFTAFQADQKAAMEERALSSGLLEEARAKAVSGVEQLLSAALPESCTLEIQ</sequence>
<name>A0ABS2FYK1_9FIRM</name>
<reference evidence="2 3" key="1">
    <citation type="journal article" date="2021" name="Sci. Rep.">
        <title>The distribution of antibiotic resistance genes in chicken gut microbiota commensals.</title>
        <authorList>
            <person name="Juricova H."/>
            <person name="Matiasovicova J."/>
            <person name="Kubasova T."/>
            <person name="Cejkova D."/>
            <person name="Rychlik I."/>
        </authorList>
    </citation>
    <scope>NUCLEOTIDE SEQUENCE [LARGE SCALE GENOMIC DNA]</scope>
    <source>
        <strain evidence="2 3">An411</strain>
    </source>
</reference>
<proteinExistence type="predicted"/>
<protein>
    <submittedName>
        <fullName evidence="2">DUF4230 domain-containing protein</fullName>
    </submittedName>
</protein>
<accession>A0ABS2FYK1</accession>
<keyword evidence="1" id="KW-1133">Transmembrane helix</keyword>
<organism evidence="2 3">
    <name type="scientific">Oscillibacter valericigenes</name>
    <dbReference type="NCBI Taxonomy" id="351091"/>
    <lineage>
        <taxon>Bacteria</taxon>
        <taxon>Bacillati</taxon>
        <taxon>Bacillota</taxon>
        <taxon>Clostridia</taxon>
        <taxon>Eubacteriales</taxon>
        <taxon>Oscillospiraceae</taxon>
        <taxon>Oscillibacter</taxon>
    </lineage>
</organism>
<evidence type="ECO:0000313" key="2">
    <source>
        <dbReference type="EMBL" id="MBM6851975.1"/>
    </source>
</evidence>
<evidence type="ECO:0000256" key="1">
    <source>
        <dbReference type="SAM" id="Phobius"/>
    </source>
</evidence>
<feature type="transmembrane region" description="Helical" evidence="1">
    <location>
        <begin position="16"/>
        <end position="35"/>
    </location>
</feature>
<dbReference type="RefSeq" id="WP_204805081.1">
    <property type="nucleotide sequence ID" value="NZ_JACSNX010000020.1"/>
</dbReference>